<dbReference type="GO" id="GO:0016616">
    <property type="term" value="F:oxidoreductase activity, acting on the CH-OH group of donors, NAD or NADP as acceptor"/>
    <property type="evidence" value="ECO:0007669"/>
    <property type="project" value="InterPro"/>
</dbReference>
<dbReference type="OrthoDB" id="277029at2"/>
<gene>
    <name evidence="4" type="ORF">FRUB_09619</name>
</gene>
<dbReference type="GO" id="GO:0140297">
    <property type="term" value="F:DNA-binding transcription factor binding"/>
    <property type="evidence" value="ECO:0007669"/>
    <property type="project" value="TreeGrafter"/>
</dbReference>
<dbReference type="InterPro" id="IPR006140">
    <property type="entry name" value="D-isomer_DH_NAD-bd"/>
</dbReference>
<evidence type="ECO:0000259" key="2">
    <source>
        <dbReference type="Pfam" id="PF00389"/>
    </source>
</evidence>
<dbReference type="InterPro" id="IPR043322">
    <property type="entry name" value="CtBP"/>
</dbReference>
<dbReference type="Pfam" id="PF00389">
    <property type="entry name" value="2-Hacid_dh"/>
    <property type="match status" value="1"/>
</dbReference>
<dbReference type="RefSeq" id="WP_088260025.1">
    <property type="nucleotide sequence ID" value="NZ_NIDE01000019.1"/>
</dbReference>
<dbReference type="GO" id="GO:0006357">
    <property type="term" value="P:regulation of transcription by RNA polymerase II"/>
    <property type="evidence" value="ECO:0007669"/>
    <property type="project" value="TreeGrafter"/>
</dbReference>
<dbReference type="AlphaFoldDB" id="A0A225DFA7"/>
<dbReference type="PANTHER" id="PTHR46029:SF7">
    <property type="entry name" value="C-TERMINAL-BINDING PROTEIN"/>
    <property type="match status" value="1"/>
</dbReference>
<keyword evidence="5" id="KW-1185">Reference proteome</keyword>
<evidence type="ECO:0000313" key="5">
    <source>
        <dbReference type="Proteomes" id="UP000214646"/>
    </source>
</evidence>
<dbReference type="GO" id="GO:0051287">
    <property type="term" value="F:NAD binding"/>
    <property type="evidence" value="ECO:0007669"/>
    <property type="project" value="InterPro"/>
</dbReference>
<name>A0A225DFA7_9BACT</name>
<sequence>MSERFRVVITDFINDDRAPEREILGDIADIVAMDAYAEADLVGKLDDAHAIMIYHNIELSRPTIERLRHCKLIVRCGVGFDNVDRVAARSRGIPVANVPDYGTEEVADSAIAMALTLARGVHLCNSRLQRKAGPWSYSQTVPLHRLRGRVFGIIGFGRIGMAAAVRAVALGMDVVFYDPLKPDGYDKATGVRRAETLDELLAQSHIVSLHCLLSNDTRHIIDAAAIAKMPKGSYLVNTARGACVDLSAIPDAIRSGHLAGAAIDVLPHEPPTDDHPLLVAWRDPNDPCYDRLIVNPHSAFYCEEGLRDMRVKGAQACRRALLDIPMRNIVN</sequence>
<dbReference type="EMBL" id="NIDE01000019">
    <property type="protein sequence ID" value="OWK34777.1"/>
    <property type="molecule type" value="Genomic_DNA"/>
</dbReference>
<dbReference type="CDD" id="cd05299">
    <property type="entry name" value="CtBP_dh"/>
    <property type="match status" value="1"/>
</dbReference>
<keyword evidence="1" id="KW-0560">Oxidoreductase</keyword>
<dbReference type="GO" id="GO:0003714">
    <property type="term" value="F:transcription corepressor activity"/>
    <property type="evidence" value="ECO:0007669"/>
    <property type="project" value="InterPro"/>
</dbReference>
<comment type="caution">
    <text evidence="4">The sequence shown here is derived from an EMBL/GenBank/DDBJ whole genome shotgun (WGS) entry which is preliminary data.</text>
</comment>
<dbReference type="SUPFAM" id="SSF52283">
    <property type="entry name" value="Formate/glycerate dehydrogenase catalytic domain-like"/>
    <property type="match status" value="1"/>
</dbReference>
<dbReference type="InterPro" id="IPR006139">
    <property type="entry name" value="D-isomer_2_OHA_DH_cat_dom"/>
</dbReference>
<dbReference type="GO" id="GO:0001221">
    <property type="term" value="F:transcription coregulator binding"/>
    <property type="evidence" value="ECO:0007669"/>
    <property type="project" value="TreeGrafter"/>
</dbReference>
<dbReference type="Proteomes" id="UP000214646">
    <property type="component" value="Unassembled WGS sequence"/>
</dbReference>
<dbReference type="PANTHER" id="PTHR46029">
    <property type="entry name" value="C-TERMINAL-BINDING PROTEIN"/>
    <property type="match status" value="1"/>
</dbReference>
<accession>A0A225DFA7</accession>
<feature type="domain" description="D-isomer specific 2-hydroxyacid dehydrogenase catalytic" evidence="2">
    <location>
        <begin position="17"/>
        <end position="331"/>
    </location>
</feature>
<dbReference type="InterPro" id="IPR036291">
    <property type="entry name" value="NAD(P)-bd_dom_sf"/>
</dbReference>
<evidence type="ECO:0000259" key="3">
    <source>
        <dbReference type="Pfam" id="PF02826"/>
    </source>
</evidence>
<dbReference type="Pfam" id="PF02826">
    <property type="entry name" value="2-Hacid_dh_C"/>
    <property type="match status" value="1"/>
</dbReference>
<feature type="domain" description="D-isomer specific 2-hydroxyacid dehydrogenase NAD-binding" evidence="3">
    <location>
        <begin position="111"/>
        <end position="299"/>
    </location>
</feature>
<dbReference type="Gene3D" id="3.40.50.720">
    <property type="entry name" value="NAD(P)-binding Rossmann-like Domain"/>
    <property type="match status" value="2"/>
</dbReference>
<protein>
    <submittedName>
        <fullName evidence="4">D-3-phosphoglycerate dehydrogenase</fullName>
    </submittedName>
</protein>
<organism evidence="4 5">
    <name type="scientific">Fimbriiglobus ruber</name>
    <dbReference type="NCBI Taxonomy" id="1908690"/>
    <lineage>
        <taxon>Bacteria</taxon>
        <taxon>Pseudomonadati</taxon>
        <taxon>Planctomycetota</taxon>
        <taxon>Planctomycetia</taxon>
        <taxon>Gemmatales</taxon>
        <taxon>Gemmataceae</taxon>
        <taxon>Fimbriiglobus</taxon>
    </lineage>
</organism>
<evidence type="ECO:0000313" key="4">
    <source>
        <dbReference type="EMBL" id="OWK34777.1"/>
    </source>
</evidence>
<reference evidence="5" key="1">
    <citation type="submission" date="2017-06" db="EMBL/GenBank/DDBJ databases">
        <title>Genome analysis of Fimbriiglobus ruber SP5, the first member of the order Planctomycetales with confirmed chitinolytic capability.</title>
        <authorList>
            <person name="Ravin N.V."/>
            <person name="Rakitin A.L."/>
            <person name="Ivanova A.A."/>
            <person name="Beletsky A.V."/>
            <person name="Kulichevskaya I.S."/>
            <person name="Mardanov A.V."/>
            <person name="Dedysh S.N."/>
        </authorList>
    </citation>
    <scope>NUCLEOTIDE SEQUENCE [LARGE SCALE GENOMIC DNA]</scope>
    <source>
        <strain evidence="5">SP5</strain>
    </source>
</reference>
<dbReference type="SUPFAM" id="SSF51735">
    <property type="entry name" value="NAD(P)-binding Rossmann-fold domains"/>
    <property type="match status" value="1"/>
</dbReference>
<dbReference type="InterPro" id="IPR051638">
    <property type="entry name" value="CTBP_dehydrogenase"/>
</dbReference>
<evidence type="ECO:0000256" key="1">
    <source>
        <dbReference type="RuleBase" id="RU003719"/>
    </source>
</evidence>
<comment type="similarity">
    <text evidence="1">Belongs to the D-isomer specific 2-hydroxyacid dehydrogenase family.</text>
</comment>
<proteinExistence type="inferred from homology"/>